<dbReference type="GO" id="GO:0004637">
    <property type="term" value="F:phosphoribosylamine-glycine ligase activity"/>
    <property type="evidence" value="ECO:0007669"/>
    <property type="project" value="UniProtKB-EC"/>
</dbReference>
<reference evidence="11" key="1">
    <citation type="submission" date="2018-06" db="EMBL/GenBank/DDBJ databases">
        <authorList>
            <person name="Zhirakovskaya E."/>
        </authorList>
    </citation>
    <scope>NUCLEOTIDE SEQUENCE</scope>
</reference>
<dbReference type="GO" id="GO:0005524">
    <property type="term" value="F:ATP binding"/>
    <property type="evidence" value="ECO:0007669"/>
    <property type="project" value="UniProtKB-KW"/>
</dbReference>
<dbReference type="EC" id="6.3.4.13" evidence="2"/>
<dbReference type="InterPro" id="IPR000115">
    <property type="entry name" value="PRibGlycinamide_synth"/>
</dbReference>
<dbReference type="FunFam" id="3.30.470.20:FF:000031">
    <property type="entry name" value="Phosphoribosylamine--glycine ligase"/>
    <property type="match status" value="1"/>
</dbReference>
<evidence type="ECO:0000256" key="5">
    <source>
        <dbReference type="ARBA" id="ARBA00022755"/>
    </source>
</evidence>
<dbReference type="GO" id="GO:0046872">
    <property type="term" value="F:metal ion binding"/>
    <property type="evidence" value="ECO:0007669"/>
    <property type="project" value="InterPro"/>
</dbReference>
<dbReference type="AlphaFoldDB" id="A0A3B0WYY1"/>
<keyword evidence="6" id="KW-0067">ATP-binding</keyword>
<dbReference type="NCBIfam" id="TIGR00877">
    <property type="entry name" value="purD"/>
    <property type="match status" value="1"/>
</dbReference>
<organism evidence="11">
    <name type="scientific">hydrothermal vent metagenome</name>
    <dbReference type="NCBI Taxonomy" id="652676"/>
    <lineage>
        <taxon>unclassified sequences</taxon>
        <taxon>metagenomes</taxon>
        <taxon>ecological metagenomes</taxon>
    </lineage>
</organism>
<dbReference type="SMART" id="SM01209">
    <property type="entry name" value="GARS_A"/>
    <property type="match status" value="1"/>
</dbReference>
<evidence type="ECO:0000313" key="11">
    <source>
        <dbReference type="EMBL" id="VAW48804.1"/>
    </source>
</evidence>
<keyword evidence="3 11" id="KW-0436">Ligase</keyword>
<evidence type="ECO:0000256" key="6">
    <source>
        <dbReference type="ARBA" id="ARBA00022840"/>
    </source>
</evidence>
<evidence type="ECO:0000256" key="8">
    <source>
        <dbReference type="ARBA" id="ARBA00042242"/>
    </source>
</evidence>
<proteinExistence type="inferred from homology"/>
<feature type="domain" description="ATP-grasp" evidence="10">
    <location>
        <begin position="28"/>
        <end position="162"/>
    </location>
</feature>
<dbReference type="PANTHER" id="PTHR43472">
    <property type="entry name" value="PHOSPHORIBOSYLAMINE--GLYCINE LIGASE"/>
    <property type="match status" value="1"/>
</dbReference>
<dbReference type="InterPro" id="IPR020559">
    <property type="entry name" value="PRibGlycinamide_synth_CS"/>
</dbReference>
<dbReference type="InterPro" id="IPR013815">
    <property type="entry name" value="ATP_grasp_subdomain_1"/>
</dbReference>
<dbReference type="Gene3D" id="3.30.470.20">
    <property type="entry name" value="ATP-grasp fold, B domain"/>
    <property type="match status" value="1"/>
</dbReference>
<sequence length="274" mass="29143">VILADTIEEAKEAVSDMLAGNKFGDAGSRVVIEEFLVGEEASFIVMADGKNILPMATSQDHKARNNGDTGPNTGGMGAYTPAPVVTPEIHDRIMETVIKPTIEGMAKDGLPYTGFLYAGVMIDGNGIPKVLEFNCRFGDPETQPIMMRLQSDLAELCLAAIDGKLDTVTAQWDNRAALGVVMAAGGYPDSYRKGDVISGLEKASAADLKVFHAGTALNDAGEVITSGGRVLCITALGDTVSAAQKRAYEGLKLVTWEQAYFRTDIGHRAVSREE</sequence>
<protein>
    <recommendedName>
        <fullName evidence="2">phosphoribosylamine--glycine ligase</fullName>
        <ecNumber evidence="2">6.3.4.13</ecNumber>
    </recommendedName>
    <alternativeName>
        <fullName evidence="8">Glycinamide ribonucleotide synthetase</fullName>
    </alternativeName>
    <alternativeName>
        <fullName evidence="9">Phosphoribosylglycinamide synthetase</fullName>
    </alternativeName>
</protein>
<gene>
    <name evidence="11" type="ORF">MNBD_GAMMA04-1639</name>
</gene>
<evidence type="ECO:0000256" key="2">
    <source>
        <dbReference type="ARBA" id="ARBA00013255"/>
    </source>
</evidence>
<evidence type="ECO:0000256" key="3">
    <source>
        <dbReference type="ARBA" id="ARBA00022598"/>
    </source>
</evidence>
<dbReference type="InterPro" id="IPR020560">
    <property type="entry name" value="PRibGlycinamide_synth_C-dom"/>
</dbReference>
<keyword evidence="4" id="KW-0547">Nucleotide-binding</keyword>
<dbReference type="SUPFAM" id="SSF56059">
    <property type="entry name" value="Glutathione synthetase ATP-binding domain-like"/>
    <property type="match status" value="1"/>
</dbReference>
<dbReference type="Gene3D" id="3.30.1490.20">
    <property type="entry name" value="ATP-grasp fold, A domain"/>
    <property type="match status" value="1"/>
</dbReference>
<dbReference type="InterPro" id="IPR011761">
    <property type="entry name" value="ATP-grasp"/>
</dbReference>
<name>A0A3B0WYY1_9ZZZZ</name>
<dbReference type="FunFam" id="3.90.600.10:FF:000001">
    <property type="entry name" value="Trifunctional purine biosynthetic protein adenosine-3"/>
    <property type="match status" value="1"/>
</dbReference>
<comment type="pathway">
    <text evidence="1">Purine metabolism; IMP biosynthesis via de novo pathway; N(1)-(5-phospho-D-ribosyl)glycinamide from 5-phospho-alpha-D-ribose 1-diphosphate: step 2/2.</text>
</comment>
<evidence type="ECO:0000256" key="1">
    <source>
        <dbReference type="ARBA" id="ARBA00005174"/>
    </source>
</evidence>
<dbReference type="Pfam" id="PF01071">
    <property type="entry name" value="GARS_A"/>
    <property type="match status" value="1"/>
</dbReference>
<keyword evidence="5" id="KW-0658">Purine biosynthesis</keyword>
<dbReference type="EMBL" id="UOFB01000292">
    <property type="protein sequence ID" value="VAW48804.1"/>
    <property type="molecule type" value="Genomic_DNA"/>
</dbReference>
<dbReference type="PROSITE" id="PS00184">
    <property type="entry name" value="GARS"/>
    <property type="match status" value="1"/>
</dbReference>
<dbReference type="GO" id="GO:0006189">
    <property type="term" value="P:'de novo' IMP biosynthetic process"/>
    <property type="evidence" value="ECO:0007669"/>
    <property type="project" value="UniProtKB-UniPathway"/>
</dbReference>
<comment type="similarity">
    <text evidence="7">Belongs to the GARS family.</text>
</comment>
<dbReference type="PROSITE" id="PS50975">
    <property type="entry name" value="ATP_GRASP"/>
    <property type="match status" value="1"/>
</dbReference>
<evidence type="ECO:0000256" key="4">
    <source>
        <dbReference type="ARBA" id="ARBA00022741"/>
    </source>
</evidence>
<evidence type="ECO:0000256" key="7">
    <source>
        <dbReference type="ARBA" id="ARBA00038345"/>
    </source>
</evidence>
<dbReference type="InterPro" id="IPR020561">
    <property type="entry name" value="PRibGlycinamid_synth_ATP-grasp"/>
</dbReference>
<dbReference type="InterPro" id="IPR037123">
    <property type="entry name" value="PRibGlycinamide_synth_C_sf"/>
</dbReference>
<evidence type="ECO:0000256" key="9">
    <source>
        <dbReference type="ARBA" id="ARBA00042864"/>
    </source>
</evidence>
<dbReference type="InterPro" id="IPR011054">
    <property type="entry name" value="Rudment_hybrid_motif"/>
</dbReference>
<dbReference type="SUPFAM" id="SSF51246">
    <property type="entry name" value="Rudiment single hybrid motif"/>
    <property type="match status" value="1"/>
</dbReference>
<dbReference type="PANTHER" id="PTHR43472:SF1">
    <property type="entry name" value="PHOSPHORIBOSYLAMINE--GLYCINE LIGASE, CHLOROPLASTIC"/>
    <property type="match status" value="1"/>
</dbReference>
<dbReference type="SMART" id="SM01210">
    <property type="entry name" value="GARS_C"/>
    <property type="match status" value="1"/>
</dbReference>
<accession>A0A3B0WYY1</accession>
<dbReference type="Pfam" id="PF02843">
    <property type="entry name" value="GARS_C"/>
    <property type="match status" value="1"/>
</dbReference>
<dbReference type="UniPathway" id="UPA00074">
    <property type="reaction ID" value="UER00125"/>
</dbReference>
<feature type="non-terminal residue" evidence="11">
    <location>
        <position position="1"/>
    </location>
</feature>
<dbReference type="GO" id="GO:0009113">
    <property type="term" value="P:purine nucleobase biosynthetic process"/>
    <property type="evidence" value="ECO:0007669"/>
    <property type="project" value="InterPro"/>
</dbReference>
<evidence type="ECO:0000259" key="10">
    <source>
        <dbReference type="PROSITE" id="PS50975"/>
    </source>
</evidence>
<dbReference type="Gene3D" id="3.90.600.10">
    <property type="entry name" value="Phosphoribosylglycinamide synthetase, C-terminal domain"/>
    <property type="match status" value="1"/>
</dbReference>